<keyword evidence="1" id="KW-1133">Transmembrane helix</keyword>
<sequence>MGVAAARAERCARPWISHVLHMALLVGVLSLAGYGVGFVAGDRGINLLHVLHISR</sequence>
<dbReference type="AlphaFoldDB" id="F8IFZ4"/>
<keyword evidence="1" id="KW-0812">Transmembrane</keyword>
<reference evidence="2 3" key="1">
    <citation type="journal article" date="2011" name="J. Bacteriol.">
        <title>Complete Genome Sequence of Alicyclobacillus acidocaldarius Strain Tc-4-1.</title>
        <authorList>
            <person name="Chen Y."/>
            <person name="He Y."/>
            <person name="Zhang B."/>
            <person name="Yang J."/>
            <person name="Li W."/>
            <person name="Dong Z."/>
            <person name="Hu S."/>
        </authorList>
    </citation>
    <scope>NUCLEOTIDE SEQUENCE [LARGE SCALE GENOMIC DNA]</scope>
    <source>
        <strain evidence="2 3">Tc-4-1</strain>
    </source>
</reference>
<dbReference type="Proteomes" id="UP000000292">
    <property type="component" value="Chromosome"/>
</dbReference>
<dbReference type="KEGG" id="aad:TC41_1012"/>
<dbReference type="STRING" id="1048834.TC41_1012"/>
<dbReference type="PATRIC" id="fig|1048834.4.peg.967"/>
<dbReference type="HOGENOM" id="CLU_3021604_0_0_9"/>
<gene>
    <name evidence="2" type="ordered locus">TC41_1012</name>
</gene>
<protein>
    <submittedName>
        <fullName evidence="2">Uncharacterized protein</fullName>
    </submittedName>
</protein>
<organism evidence="2 3">
    <name type="scientific">Alicyclobacillus acidocaldarius (strain Tc-4-1)</name>
    <name type="common">Bacillus acidocaldarius</name>
    <dbReference type="NCBI Taxonomy" id="1048834"/>
    <lineage>
        <taxon>Bacteria</taxon>
        <taxon>Bacillati</taxon>
        <taxon>Bacillota</taxon>
        <taxon>Bacilli</taxon>
        <taxon>Bacillales</taxon>
        <taxon>Alicyclobacillaceae</taxon>
        <taxon>Alicyclobacillus</taxon>
    </lineage>
</organism>
<proteinExistence type="predicted"/>
<feature type="transmembrane region" description="Helical" evidence="1">
    <location>
        <begin position="20"/>
        <end position="40"/>
    </location>
</feature>
<dbReference type="EMBL" id="CP002902">
    <property type="protein sequence ID" value="AEJ42965.1"/>
    <property type="molecule type" value="Genomic_DNA"/>
</dbReference>
<accession>F8IFZ4</accession>
<evidence type="ECO:0000313" key="3">
    <source>
        <dbReference type="Proteomes" id="UP000000292"/>
    </source>
</evidence>
<keyword evidence="1" id="KW-0472">Membrane</keyword>
<reference evidence="3" key="2">
    <citation type="submission" date="2011-06" db="EMBL/GenBank/DDBJ databases">
        <title>The complete genome sequence of Alicyclobacillus acidocaldarius sp. Tc-4-1.</title>
        <authorList>
            <person name="Chen Y."/>
            <person name="He Y."/>
            <person name="Dong Z."/>
            <person name="Hu S."/>
        </authorList>
    </citation>
    <scope>NUCLEOTIDE SEQUENCE [LARGE SCALE GENOMIC DNA]</scope>
    <source>
        <strain evidence="3">Tc-4-1</strain>
    </source>
</reference>
<evidence type="ECO:0000313" key="2">
    <source>
        <dbReference type="EMBL" id="AEJ42965.1"/>
    </source>
</evidence>
<evidence type="ECO:0000256" key="1">
    <source>
        <dbReference type="SAM" id="Phobius"/>
    </source>
</evidence>
<name>F8IFZ4_ALIAT</name>